<dbReference type="AlphaFoldDB" id="A0A3B1EA67"/>
<accession>A0A3B1EA67</accession>
<protein>
    <submittedName>
        <fullName evidence="2">Iron-sulfur cluster assembly scaffold protein IscU/NifU-like</fullName>
    </submittedName>
</protein>
<dbReference type="InterPro" id="IPR001075">
    <property type="entry name" value="NIF_FeS_clus_asmbl_NifU_C"/>
</dbReference>
<dbReference type="InterPro" id="IPR034904">
    <property type="entry name" value="FSCA_dom_sf"/>
</dbReference>
<proteinExistence type="predicted"/>
<dbReference type="GO" id="GO:0016226">
    <property type="term" value="P:iron-sulfur cluster assembly"/>
    <property type="evidence" value="ECO:0007669"/>
    <property type="project" value="InterPro"/>
</dbReference>
<name>A0A3B1EA67_9ZZZZ</name>
<evidence type="ECO:0000313" key="2">
    <source>
        <dbReference type="EMBL" id="VAY87415.1"/>
    </source>
</evidence>
<sequence>MSKSFEELNEAERVKLVDSVLDEKIRPMLEMDGGNMEILEIKESTPYFDIYIRYLGACDGCSSGSTGTLYAIESILRDSIDEENIRVLPV</sequence>
<feature type="domain" description="NIF system FeS cluster assembly NifU C-terminal" evidence="1">
    <location>
        <begin position="17"/>
        <end position="83"/>
    </location>
</feature>
<dbReference type="GO" id="GO:0051536">
    <property type="term" value="F:iron-sulfur cluster binding"/>
    <property type="evidence" value="ECO:0007669"/>
    <property type="project" value="InterPro"/>
</dbReference>
<evidence type="ECO:0000259" key="1">
    <source>
        <dbReference type="Pfam" id="PF01106"/>
    </source>
</evidence>
<dbReference type="EMBL" id="UOYO01000025">
    <property type="protein sequence ID" value="VAY87415.1"/>
    <property type="molecule type" value="Genomic_DNA"/>
</dbReference>
<dbReference type="GO" id="GO:0005506">
    <property type="term" value="F:iron ion binding"/>
    <property type="evidence" value="ECO:0007669"/>
    <property type="project" value="InterPro"/>
</dbReference>
<dbReference type="Pfam" id="PF01106">
    <property type="entry name" value="NifU"/>
    <property type="match status" value="1"/>
</dbReference>
<dbReference type="SUPFAM" id="SSF117916">
    <property type="entry name" value="Fe-S cluster assembly (FSCA) domain-like"/>
    <property type="match status" value="1"/>
</dbReference>
<dbReference type="Gene3D" id="3.30.300.130">
    <property type="entry name" value="Fe-S cluster assembly (FSCA)"/>
    <property type="match status" value="1"/>
</dbReference>
<reference evidence="2" key="1">
    <citation type="submission" date="2018-10" db="EMBL/GenBank/DDBJ databases">
        <authorList>
            <person name="Aoki K."/>
        </authorList>
    </citation>
    <scope>NUCLEOTIDE SEQUENCE</scope>
</reference>
<organism evidence="2">
    <name type="scientific">hydrothermal vent metagenome</name>
    <dbReference type="NCBI Taxonomy" id="652676"/>
    <lineage>
        <taxon>unclassified sequences</taxon>
        <taxon>metagenomes</taxon>
        <taxon>ecological metagenomes</taxon>
    </lineage>
</organism>
<gene>
    <name evidence="2" type="ORF">MNB_ARC-1_1221</name>
</gene>